<keyword evidence="5 6" id="KW-0157">Chromophore</keyword>
<dbReference type="InterPro" id="IPR018394">
    <property type="entry name" value="DNA_photolyase_1_CS_C"/>
</dbReference>
<keyword evidence="3 6" id="KW-0285">Flavoprotein</keyword>
<dbReference type="Gene3D" id="1.10.579.10">
    <property type="entry name" value="DNA Cyclobutane Dipyrimidine Photolyase, subunit A, domain 3"/>
    <property type="match status" value="1"/>
</dbReference>
<dbReference type="InterPro" id="IPR036134">
    <property type="entry name" value="Crypto/Photolyase_FAD-like_sf"/>
</dbReference>
<dbReference type="Pfam" id="PF00875">
    <property type="entry name" value="DNA_photolyase"/>
    <property type="match status" value="1"/>
</dbReference>
<evidence type="ECO:0000313" key="8">
    <source>
        <dbReference type="EMBL" id="MCH4553527.1"/>
    </source>
</evidence>
<dbReference type="EMBL" id="JAKVQD010000005">
    <property type="protein sequence ID" value="MCH4553527.1"/>
    <property type="molecule type" value="Genomic_DNA"/>
</dbReference>
<dbReference type="Proteomes" id="UP001156141">
    <property type="component" value="Unassembled WGS sequence"/>
</dbReference>
<accession>A0ABS9RN30</accession>
<proteinExistence type="inferred from homology"/>
<reference evidence="8" key="1">
    <citation type="submission" date="2022-02" db="EMBL/GenBank/DDBJ databases">
        <title>Aestuariibaculum sp., a marine bacterium isolated from sediment in Guangxi.</title>
        <authorList>
            <person name="Ying J."/>
        </authorList>
    </citation>
    <scope>NUCLEOTIDE SEQUENCE</scope>
    <source>
        <strain evidence="8">L182</strain>
    </source>
</reference>
<dbReference type="InterPro" id="IPR014729">
    <property type="entry name" value="Rossmann-like_a/b/a_fold"/>
</dbReference>
<organism evidence="8 9">
    <name type="scientific">Aestuariibaculum lutulentum</name>
    <dbReference type="NCBI Taxonomy" id="2920935"/>
    <lineage>
        <taxon>Bacteria</taxon>
        <taxon>Pseudomonadati</taxon>
        <taxon>Bacteroidota</taxon>
        <taxon>Flavobacteriia</taxon>
        <taxon>Flavobacteriales</taxon>
        <taxon>Flavobacteriaceae</taxon>
    </lineage>
</organism>
<dbReference type="InterPro" id="IPR036155">
    <property type="entry name" value="Crypto/Photolyase_N_sf"/>
</dbReference>
<dbReference type="Pfam" id="PF03441">
    <property type="entry name" value="FAD_binding_7"/>
    <property type="match status" value="1"/>
</dbReference>
<dbReference type="InterPro" id="IPR005101">
    <property type="entry name" value="Cryptochr/Photolyase_FAD-bd"/>
</dbReference>
<dbReference type="PRINTS" id="PR00147">
    <property type="entry name" value="DNAPHOTLYASE"/>
</dbReference>
<dbReference type="SUPFAM" id="SSF52425">
    <property type="entry name" value="Cryptochrome/photolyase, N-terminal domain"/>
    <property type="match status" value="1"/>
</dbReference>
<dbReference type="Gene3D" id="3.40.50.620">
    <property type="entry name" value="HUPs"/>
    <property type="match status" value="1"/>
</dbReference>
<evidence type="ECO:0000256" key="5">
    <source>
        <dbReference type="ARBA" id="ARBA00022991"/>
    </source>
</evidence>
<name>A0ABS9RN30_9FLAO</name>
<dbReference type="PROSITE" id="PS51645">
    <property type="entry name" value="PHR_CRY_ALPHA_BETA"/>
    <property type="match status" value="1"/>
</dbReference>
<evidence type="ECO:0000313" key="9">
    <source>
        <dbReference type="Proteomes" id="UP001156141"/>
    </source>
</evidence>
<dbReference type="InterPro" id="IPR002081">
    <property type="entry name" value="Cryptochrome/DNA_photolyase_1"/>
</dbReference>
<comment type="cofactor">
    <cofactor evidence="1">
        <name>(6R)-5,10-methylene-5,6,7,8-tetrahydrofolate</name>
        <dbReference type="ChEBI" id="CHEBI:15636"/>
    </cofactor>
</comment>
<keyword evidence="4 6" id="KW-0274">FAD</keyword>
<dbReference type="InterPro" id="IPR006050">
    <property type="entry name" value="DNA_photolyase_N"/>
</dbReference>
<evidence type="ECO:0000256" key="1">
    <source>
        <dbReference type="ARBA" id="ARBA00001932"/>
    </source>
</evidence>
<comment type="caution">
    <text evidence="8">The sequence shown here is derived from an EMBL/GenBank/DDBJ whole genome shotgun (WGS) entry which is preliminary data.</text>
</comment>
<evidence type="ECO:0000256" key="6">
    <source>
        <dbReference type="RuleBase" id="RU004182"/>
    </source>
</evidence>
<comment type="cofactor">
    <cofactor evidence="2">
        <name>FAD</name>
        <dbReference type="ChEBI" id="CHEBI:57692"/>
    </cofactor>
</comment>
<protein>
    <submittedName>
        <fullName evidence="8">DNA photolyase family protein</fullName>
    </submittedName>
</protein>
<evidence type="ECO:0000256" key="3">
    <source>
        <dbReference type="ARBA" id="ARBA00022630"/>
    </source>
</evidence>
<evidence type="ECO:0000259" key="7">
    <source>
        <dbReference type="PROSITE" id="PS51645"/>
    </source>
</evidence>
<feature type="domain" description="Photolyase/cryptochrome alpha/beta" evidence="7">
    <location>
        <begin position="4"/>
        <end position="134"/>
    </location>
</feature>
<evidence type="ECO:0000256" key="4">
    <source>
        <dbReference type="ARBA" id="ARBA00022827"/>
    </source>
</evidence>
<evidence type="ECO:0000256" key="2">
    <source>
        <dbReference type="ARBA" id="ARBA00001974"/>
    </source>
</evidence>
<sequence>MKQNLSIVWLKRDLRLHDNEAIRNAIATNHRVLLLYIFEDFLLQDQHYTERHWNFVKESLKDLNNTLANYHSKVFIINGSIERTIQSLQNSFNIQQVFSHQETGINSTYKRDIAFAKFCKLNNITWKENINNGIQRGLSNRATWIEDWEYFMSIPEFIFNPKPEQLLSINEINTLEIPFKTVNLITPDTNTFQKGGTTMGLKYMRSFFNNRFENYMIHISKPLESRTACSRLSPYLAWGNISVKQVLNAAQKTYKNSKHKRQLNAFTSRLRWQAHFIQKFEMEHEMEFRSVNKGYSILKKPKNNDYQEAWKSGNTGFPLVDACMRCLKETGYLNFRMRALVVSFFTHNLWQPWEDLSPYLASLFLDFEPGIHYPQIQMQAGETGINTLRIYNPLKNSIELDPKGTFIKKWVPELEGLETPFIHNPSKMTYFDQQLSGFEIGKDYPFPIVDEQTTRKQASKILWNMKNNTLVKQENFRILKRHTLSSKNNELKNK</sequence>
<dbReference type="PANTHER" id="PTHR11455">
    <property type="entry name" value="CRYPTOCHROME"/>
    <property type="match status" value="1"/>
</dbReference>
<keyword evidence="9" id="KW-1185">Reference proteome</keyword>
<comment type="similarity">
    <text evidence="6">Belongs to the DNA photolyase family.</text>
</comment>
<dbReference type="PANTHER" id="PTHR11455:SF9">
    <property type="entry name" value="CRYPTOCHROME CIRCADIAN CLOCK 5 ISOFORM X1"/>
    <property type="match status" value="1"/>
</dbReference>
<dbReference type="Gene3D" id="1.25.40.80">
    <property type="match status" value="1"/>
</dbReference>
<dbReference type="PROSITE" id="PS00394">
    <property type="entry name" value="DNA_PHOTOLYASES_1_1"/>
    <property type="match status" value="1"/>
</dbReference>
<dbReference type="RefSeq" id="WP_240574605.1">
    <property type="nucleotide sequence ID" value="NZ_CP136709.1"/>
</dbReference>
<gene>
    <name evidence="8" type="ORF">MKW35_12935</name>
</gene>
<dbReference type="SUPFAM" id="SSF48173">
    <property type="entry name" value="Cryptochrome/photolyase FAD-binding domain"/>
    <property type="match status" value="1"/>
</dbReference>